<sequence length="71" mass="7517">MLIKIAILLIAFEQSLPQVAGQCCCPGAQSSSLFPFPFLPDYSWLLPHPTFGEDKKECGGCCCGCCKCGGG</sequence>
<reference evidence="5" key="4">
    <citation type="submission" date="2019-12" db="UniProtKB">
        <authorList>
            <consortium name="WormBaseParasite"/>
        </authorList>
    </citation>
    <scope>IDENTIFICATION</scope>
</reference>
<evidence type="ECO:0000313" key="6">
    <source>
        <dbReference type="WormBase" id="Bm10376"/>
    </source>
</evidence>
<dbReference type="WormBase" id="Bm10376">
    <property type="protein sequence ID" value="BM02574"/>
    <property type="gene ID" value="WBGene00230637"/>
</dbReference>
<dbReference type="EMBL" id="CAAKNF010000194">
    <property type="protein sequence ID" value="VIO95760.1"/>
    <property type="molecule type" value="Genomic_DNA"/>
</dbReference>
<organism evidence="2">
    <name type="scientific">Brugia malayi</name>
    <name type="common">Filarial nematode worm</name>
    <dbReference type="NCBI Taxonomy" id="6279"/>
    <lineage>
        <taxon>Eukaryota</taxon>
        <taxon>Metazoa</taxon>
        <taxon>Ecdysozoa</taxon>
        <taxon>Nematoda</taxon>
        <taxon>Chromadorea</taxon>
        <taxon>Rhabditida</taxon>
        <taxon>Spirurina</taxon>
        <taxon>Spiruromorpha</taxon>
        <taxon>Filarioidea</taxon>
        <taxon>Onchocercidae</taxon>
        <taxon>Brugia</taxon>
    </lineage>
</organism>
<gene>
    <name evidence="2 5 6" type="ORF">Bm10376</name>
    <name evidence="3" type="ORF">BM_BM10376</name>
    <name evidence="2" type="ORF">BM_Bm10376</name>
</gene>
<dbReference type="KEGG" id="bmy:BM_BM10376"/>
<evidence type="ECO:0000313" key="4">
    <source>
        <dbReference type="Proteomes" id="UP000006672"/>
    </source>
</evidence>
<reference evidence="2" key="2">
    <citation type="submission" date="2012-12" db="EMBL/GenBank/DDBJ databases">
        <authorList>
            <person name="Gao Y.W."/>
            <person name="Fan S.T."/>
            <person name="Sun H.T."/>
            <person name="Wang Z."/>
            <person name="Gao X.L."/>
            <person name="Li Y.G."/>
            <person name="Wang T.C."/>
            <person name="Zhang K."/>
            <person name="Xu W.W."/>
            <person name="Yu Z.J."/>
            <person name="Xia X.Z."/>
        </authorList>
    </citation>
    <scope>NUCLEOTIDE SEQUENCE</scope>
    <source>
        <strain evidence="2">FR3</strain>
    </source>
</reference>
<dbReference type="EMBL" id="LN856991">
    <property type="protein sequence ID" value="CDP97820.1"/>
    <property type="molecule type" value="Genomic_DNA"/>
</dbReference>
<dbReference type="Proteomes" id="UP000006672">
    <property type="component" value="Unassembled WGS sequence"/>
</dbReference>
<evidence type="ECO:0000313" key="2">
    <source>
        <dbReference type="EMBL" id="CDP97820.1"/>
    </source>
</evidence>
<protein>
    <submittedName>
        <fullName evidence="2 5">Bm10376</fullName>
    </submittedName>
</protein>
<evidence type="ECO:0000313" key="5">
    <source>
        <dbReference type="WBParaSite" id="Bm10376.1"/>
    </source>
</evidence>
<feature type="chain" id="PRO_5023835739" evidence="1">
    <location>
        <begin position="22"/>
        <end position="71"/>
    </location>
</feature>
<dbReference type="WBParaSite" id="Bm10376.1">
    <property type="protein sequence ID" value="Bm10376.1"/>
    <property type="gene ID" value="WBGene00230637"/>
</dbReference>
<evidence type="ECO:0000256" key="1">
    <source>
        <dbReference type="SAM" id="SignalP"/>
    </source>
</evidence>
<evidence type="ECO:0000313" key="3">
    <source>
        <dbReference type="EMBL" id="VIO95760.1"/>
    </source>
</evidence>
<accession>A0A0K0IN14</accession>
<dbReference type="GeneID" id="6098383"/>
<dbReference type="RefSeq" id="XP_001894932.1">
    <property type="nucleotide sequence ID" value="XM_001894897.2"/>
</dbReference>
<dbReference type="CTD" id="6098383"/>
<keyword evidence="1" id="KW-0732">Signal</keyword>
<keyword evidence="4" id="KW-1185">Reference proteome</keyword>
<accession>A0A4E9FLK4</accession>
<name>A0A0K0IN14_BRUMA</name>
<proteinExistence type="predicted"/>
<reference evidence="3" key="3">
    <citation type="submission" date="2019-04" db="EMBL/GenBank/DDBJ databases">
        <authorList>
            <person name="Howe K."/>
            <person name="Paulini M."/>
            <person name="Williams G."/>
        </authorList>
    </citation>
    <scope>NUCLEOTIDE SEQUENCE [LARGE SCALE GENOMIC DNA]</scope>
    <source>
        <strain evidence="3">FR3</strain>
    </source>
</reference>
<reference evidence="2 4" key="1">
    <citation type="journal article" date="2007" name="Science">
        <title>Draft genome of the filarial nematode parasite Brugia malayi.</title>
        <authorList>
            <person name="Ghedin E."/>
            <person name="Wang S."/>
            <person name="Spiro D."/>
            <person name="Caler E."/>
            <person name="Zhao Q."/>
            <person name="Crabtree J."/>
            <person name="Allen J.E."/>
            <person name="Delcher A.L."/>
            <person name="Guiliano D.B."/>
            <person name="Miranda-Saavedra D."/>
            <person name="Angiuoli S.V."/>
            <person name="Creasy T."/>
            <person name="Amedeo P."/>
            <person name="Haas B."/>
            <person name="El-Sayed N.M."/>
            <person name="Wortman J.R."/>
            <person name="Feldblyum T."/>
            <person name="Tallon L."/>
            <person name="Schatz M."/>
            <person name="Shumway M."/>
            <person name="Koo H."/>
            <person name="Salzberg S.L."/>
            <person name="Schobel S."/>
            <person name="Pertea M."/>
            <person name="Pop M."/>
            <person name="White O."/>
            <person name="Barton G.J."/>
            <person name="Carlow C.K."/>
            <person name="Crawford M.J."/>
            <person name="Daub J."/>
            <person name="Dimmic M.W."/>
            <person name="Estes C.F."/>
            <person name="Foster J.M."/>
            <person name="Ganatra M."/>
            <person name="Gregory W.F."/>
            <person name="Johnson N.M."/>
            <person name="Jin J."/>
            <person name="Komuniecki R."/>
            <person name="Korf I."/>
            <person name="Kumar S."/>
            <person name="Laney S."/>
            <person name="Li B.W."/>
            <person name="Li W."/>
            <person name="Lindblom T.H."/>
            <person name="Lustigman S."/>
            <person name="Ma D."/>
            <person name="Maina C.V."/>
            <person name="Martin D.M."/>
            <person name="McCarter J.P."/>
            <person name="McReynolds L."/>
            <person name="Mitreva M."/>
            <person name="Nutman T.B."/>
            <person name="Parkinson J."/>
            <person name="Peregrin-Alvarez J.M."/>
            <person name="Poole C."/>
            <person name="Ren Q."/>
            <person name="Saunders L."/>
            <person name="Sluder A.E."/>
            <person name="Smith K."/>
            <person name="Stanke M."/>
            <person name="Unnasch T.R."/>
            <person name="Ware J."/>
            <person name="Wei A.D."/>
            <person name="Weil G."/>
            <person name="Williams D.J."/>
            <person name="Zhang Y."/>
            <person name="Williams S.A."/>
            <person name="Fraser-Liggett C."/>
            <person name="Slatko B."/>
            <person name="Blaxter M.L."/>
            <person name="Scott A.L."/>
        </authorList>
    </citation>
    <scope>NUCLEOTIDE SEQUENCE</scope>
    <source>
        <strain evidence="2 4">FR3</strain>
    </source>
</reference>
<dbReference type="AlphaFoldDB" id="A0A0K0IN14"/>
<feature type="signal peptide" evidence="1">
    <location>
        <begin position="1"/>
        <end position="21"/>
    </location>
</feature>